<proteinExistence type="predicted"/>
<name>A0A250XNL6_9CHLO</name>
<evidence type="ECO:0000259" key="3">
    <source>
        <dbReference type="Pfam" id="PF01467"/>
    </source>
</evidence>
<keyword evidence="5" id="KW-1185">Reference proteome</keyword>
<dbReference type="SUPFAM" id="SSF55060">
    <property type="entry name" value="GHMP Kinase, C-terminal domain"/>
    <property type="match status" value="1"/>
</dbReference>
<dbReference type="InterPro" id="IPR014729">
    <property type="entry name" value="Rossmann-like_a/b/a_fold"/>
</dbReference>
<dbReference type="Pfam" id="PF01467">
    <property type="entry name" value="CTP_transf_like"/>
    <property type="match status" value="1"/>
</dbReference>
<keyword evidence="1" id="KW-0808">Transferase</keyword>
<dbReference type="Gene3D" id="3.40.50.620">
    <property type="entry name" value="HUPs"/>
    <property type="match status" value="1"/>
</dbReference>
<dbReference type="NCBIfam" id="TIGR00125">
    <property type="entry name" value="cyt_tran_rel"/>
    <property type="match status" value="1"/>
</dbReference>
<gene>
    <name evidence="4" type="ORF">CEUSTIGMA_g12106.t1</name>
</gene>
<keyword evidence="2" id="KW-0548">Nucleotidyltransferase</keyword>
<organism evidence="4 5">
    <name type="scientific">Chlamydomonas eustigma</name>
    <dbReference type="NCBI Taxonomy" id="1157962"/>
    <lineage>
        <taxon>Eukaryota</taxon>
        <taxon>Viridiplantae</taxon>
        <taxon>Chlorophyta</taxon>
        <taxon>core chlorophytes</taxon>
        <taxon>Chlorophyceae</taxon>
        <taxon>CS clade</taxon>
        <taxon>Chlamydomonadales</taxon>
        <taxon>Chlamydomonadaceae</taxon>
        <taxon>Chlamydomonas</taxon>
    </lineage>
</organism>
<sequence length="396" mass="43416">MMEKPQRIVFVSGCYDILHGGHLAFFSQARSLGDYLVVSFAGDESLKAHKGGRSASIPTEHKKALLEALRMVDEVVIGADVEGQGALKGLDFYSHFMRIRPQILAVTEDDRYGDVKRDLCTKIGAQYVVLPKDLDYDKTSTTEILQSIRAPQNCPLRVDFGGGWLDVPKLSRSGAYIVNCAVTPLVTLQDWCYELGGGLGGSAAWALLQGRSSIESELDLGVGWQDPAVIQETGLCVWKSGERPDLEFKSSGSFLKGLMAIQWTGKSHITFEQTGKARNYDMISEAGSTARQAVLPEKQDVNLLASAIHQSYLSQLDEGMPEIVPSDSHPGELARKYCGGGWGGYVLFLFSDQTQRDAFITAPDSHYPSVHEASGKVTEQMKPQKIAIEPYVRPTH</sequence>
<dbReference type="EMBL" id="BEGY01000132">
    <property type="protein sequence ID" value="GAX84685.1"/>
    <property type="molecule type" value="Genomic_DNA"/>
</dbReference>
<evidence type="ECO:0000256" key="1">
    <source>
        <dbReference type="ARBA" id="ARBA00022679"/>
    </source>
</evidence>
<feature type="domain" description="Cytidyltransferase-like" evidence="3">
    <location>
        <begin position="11"/>
        <end position="144"/>
    </location>
</feature>
<dbReference type="AlphaFoldDB" id="A0A250XNL6"/>
<dbReference type="SUPFAM" id="SSF52374">
    <property type="entry name" value="Nucleotidylyl transferase"/>
    <property type="match status" value="1"/>
</dbReference>
<dbReference type="InterPro" id="IPR050385">
    <property type="entry name" value="Archaeal_FAD_synthase"/>
</dbReference>
<accession>A0A250XNL6</accession>
<dbReference type="STRING" id="1157962.A0A250XNL6"/>
<dbReference type="InterPro" id="IPR004821">
    <property type="entry name" value="Cyt_trans-like"/>
</dbReference>
<evidence type="ECO:0000256" key="2">
    <source>
        <dbReference type="ARBA" id="ARBA00022695"/>
    </source>
</evidence>
<evidence type="ECO:0000313" key="5">
    <source>
        <dbReference type="Proteomes" id="UP000232323"/>
    </source>
</evidence>
<dbReference type="PANTHER" id="PTHR43793:SF1">
    <property type="entry name" value="FAD SYNTHASE"/>
    <property type="match status" value="1"/>
</dbReference>
<dbReference type="InterPro" id="IPR036554">
    <property type="entry name" value="GHMP_kinase_C_sf"/>
</dbReference>
<evidence type="ECO:0000313" key="4">
    <source>
        <dbReference type="EMBL" id="GAX84685.1"/>
    </source>
</evidence>
<dbReference type="OrthoDB" id="40021at2759"/>
<dbReference type="PANTHER" id="PTHR43793">
    <property type="entry name" value="FAD SYNTHASE"/>
    <property type="match status" value="1"/>
</dbReference>
<protein>
    <recommendedName>
        <fullName evidence="3">Cytidyltransferase-like domain-containing protein</fullName>
    </recommendedName>
</protein>
<comment type="caution">
    <text evidence="4">The sequence shown here is derived from an EMBL/GenBank/DDBJ whole genome shotgun (WGS) entry which is preliminary data.</text>
</comment>
<dbReference type="GO" id="GO:0016779">
    <property type="term" value="F:nucleotidyltransferase activity"/>
    <property type="evidence" value="ECO:0007669"/>
    <property type="project" value="UniProtKB-KW"/>
</dbReference>
<dbReference type="Proteomes" id="UP000232323">
    <property type="component" value="Unassembled WGS sequence"/>
</dbReference>
<reference evidence="4 5" key="1">
    <citation type="submission" date="2017-08" db="EMBL/GenBank/DDBJ databases">
        <title>Acidophilic green algal genome provides insights into adaptation to an acidic environment.</title>
        <authorList>
            <person name="Hirooka S."/>
            <person name="Hirose Y."/>
            <person name="Kanesaki Y."/>
            <person name="Higuchi S."/>
            <person name="Fujiwara T."/>
            <person name="Onuma R."/>
            <person name="Era A."/>
            <person name="Ohbayashi R."/>
            <person name="Uzuka A."/>
            <person name="Nozaki H."/>
            <person name="Yoshikawa H."/>
            <person name="Miyagishima S.Y."/>
        </authorList>
    </citation>
    <scope>NUCLEOTIDE SEQUENCE [LARGE SCALE GENOMIC DNA]</scope>
    <source>
        <strain evidence="4 5">NIES-2499</strain>
    </source>
</reference>